<name>A0ABP4B477_9PSEU</name>
<dbReference type="PANTHER" id="PTHR33361:SF2">
    <property type="entry name" value="DUF885 DOMAIN-CONTAINING PROTEIN"/>
    <property type="match status" value="1"/>
</dbReference>
<dbReference type="Proteomes" id="UP001499967">
    <property type="component" value="Unassembled WGS sequence"/>
</dbReference>
<protein>
    <submittedName>
        <fullName evidence="1">DUF885 domain-containing protein</fullName>
    </submittedName>
</protein>
<dbReference type="PANTHER" id="PTHR33361">
    <property type="entry name" value="GLR0591 PROTEIN"/>
    <property type="match status" value="1"/>
</dbReference>
<reference evidence="2" key="1">
    <citation type="journal article" date="2019" name="Int. J. Syst. Evol. Microbiol.">
        <title>The Global Catalogue of Microorganisms (GCM) 10K type strain sequencing project: providing services to taxonomists for standard genome sequencing and annotation.</title>
        <authorList>
            <consortium name="The Broad Institute Genomics Platform"/>
            <consortium name="The Broad Institute Genome Sequencing Center for Infectious Disease"/>
            <person name="Wu L."/>
            <person name="Ma J."/>
        </authorList>
    </citation>
    <scope>NUCLEOTIDE SEQUENCE [LARGE SCALE GENOMIC DNA]</scope>
    <source>
        <strain evidence="2">JCM 11117</strain>
    </source>
</reference>
<keyword evidence="2" id="KW-1185">Reference proteome</keyword>
<dbReference type="RefSeq" id="WP_343943302.1">
    <property type="nucleotide sequence ID" value="NZ_BAAAHP010000117.1"/>
</dbReference>
<proteinExistence type="predicted"/>
<dbReference type="Pfam" id="PF05960">
    <property type="entry name" value="DUF885"/>
    <property type="match status" value="1"/>
</dbReference>
<comment type="caution">
    <text evidence="1">The sequence shown here is derived from an EMBL/GenBank/DDBJ whole genome shotgun (WGS) entry which is preliminary data.</text>
</comment>
<organism evidence="1 2">
    <name type="scientific">Pseudonocardia zijingensis</name>
    <dbReference type="NCBI Taxonomy" id="153376"/>
    <lineage>
        <taxon>Bacteria</taxon>
        <taxon>Bacillati</taxon>
        <taxon>Actinomycetota</taxon>
        <taxon>Actinomycetes</taxon>
        <taxon>Pseudonocardiales</taxon>
        <taxon>Pseudonocardiaceae</taxon>
        <taxon>Pseudonocardia</taxon>
    </lineage>
</organism>
<gene>
    <name evidence="1" type="ORF">GCM10009559_43290</name>
</gene>
<sequence length="559" mass="61317">MTTTDPTVRSLADDYVRRLADLDTRVATSLGTHPGDDRVPDLSPAGQEAVDELARTTLAALASARVTDDDDRRCARLLRERLEAQLAVSEAGEHLRTVRNIFGPPAQVRQLFELMPTTTPDDWAVVARRMARVPEAYRGYSASLTEGSRRGLHAAPRQVQTVVGQLDEWLAGEGGSWFHSFAAMAPDGVAEAVRHDLARAADAAAAATRDLRDHLAGTYLPAAAGTPDAVGPDRYRLGARLSTGADLDLTEAYEWAWAEHRRLDDELRREAETVLPGADVRTAMRHLDENGPAVDDVDEVRAWLQQMMDTAITELDGTHFDIAPPVRAVEAMIAPPGSAAAPYYTRPSLDFARPGRTWLPTLGETRFPLWQLISTWYHEGVPGHHLQLAQWTHLADRLSTYQTSVGAMSGNIEGWALYAERLMDELGYLTLPGARLGYLDAQQMRAVRVVIDIGMHLQLRVPADSPLHAGETWTPEIAREFFGAHSGRPGPFLDSEIVRYLGWPGQAISYKLGERAWLAGRDAARAARGSEFDLKAWHAAALSQGSLGLDDLTDELAKL</sequence>
<evidence type="ECO:0000313" key="2">
    <source>
        <dbReference type="Proteomes" id="UP001499967"/>
    </source>
</evidence>
<dbReference type="InterPro" id="IPR010281">
    <property type="entry name" value="DUF885"/>
</dbReference>
<dbReference type="EMBL" id="BAAAHP010000117">
    <property type="protein sequence ID" value="GAA0945227.1"/>
    <property type="molecule type" value="Genomic_DNA"/>
</dbReference>
<accession>A0ABP4B477</accession>
<evidence type="ECO:0000313" key="1">
    <source>
        <dbReference type="EMBL" id="GAA0945227.1"/>
    </source>
</evidence>